<keyword evidence="6 10" id="KW-0067">ATP-binding</keyword>
<evidence type="ECO:0000256" key="2">
    <source>
        <dbReference type="ARBA" id="ARBA00005417"/>
    </source>
</evidence>
<dbReference type="InterPro" id="IPR027417">
    <property type="entry name" value="P-loop_NTPase"/>
</dbReference>
<comment type="similarity">
    <text evidence="2">Belongs to the ABC transporter superfamily.</text>
</comment>
<dbReference type="STRING" id="1121432.SAMN02745219_02049"/>
<reference evidence="11" key="1">
    <citation type="submission" date="2016-11" db="EMBL/GenBank/DDBJ databases">
        <authorList>
            <person name="Varghese N."/>
            <person name="Submissions S."/>
        </authorList>
    </citation>
    <scope>NUCLEOTIDE SEQUENCE [LARGE SCALE GENOMIC DNA]</scope>
    <source>
        <strain evidence="11">DSM 16057</strain>
    </source>
</reference>
<dbReference type="Proteomes" id="UP000184529">
    <property type="component" value="Unassembled WGS sequence"/>
</dbReference>
<dbReference type="GO" id="GO:0016887">
    <property type="term" value="F:ATP hydrolysis activity"/>
    <property type="evidence" value="ECO:0007669"/>
    <property type="project" value="InterPro"/>
</dbReference>
<sequence length="321" mass="35871">MDVIVAEKLTKEYNGKVAVRGIDFRVRHRECFGFLGPNGAGKTTTVNMIYCLSPVTSGRLTVLGMEVQKKPREIKSRLGVVPQENNLDPDLKVLQNLLVYANYFRIPTATARTRAMELLEFFDLADRADDRVDRLSGGMKRRLTIARALINNPDLVILDEPTTGLDPQARHLVWQRLRRLKERGVTLLLTTHYLEEASQLCDRLVIMDRGEILEEGDPQGLVAKHIGREVVEVGLGRVECTGQFQPAADCGDTTAMIVGRTNHLLRGHLAVGDSLFLFPRDNGQTVLQALQGMPVRFSHLLLRPATLEDVFLKLTGRGLRA</sequence>
<dbReference type="InterPro" id="IPR003593">
    <property type="entry name" value="AAA+_ATPase"/>
</dbReference>
<dbReference type="AlphaFoldDB" id="A0A1M6HMP5"/>
<evidence type="ECO:0000313" key="11">
    <source>
        <dbReference type="Proteomes" id="UP000184529"/>
    </source>
</evidence>
<evidence type="ECO:0000256" key="6">
    <source>
        <dbReference type="ARBA" id="ARBA00022840"/>
    </source>
</evidence>
<dbReference type="FunFam" id="3.40.50.300:FF:000589">
    <property type="entry name" value="ABC transporter, ATP-binding subunit"/>
    <property type="match status" value="1"/>
</dbReference>
<keyword evidence="3" id="KW-0813">Transport</keyword>
<dbReference type="InterPro" id="IPR003439">
    <property type="entry name" value="ABC_transporter-like_ATP-bd"/>
</dbReference>
<dbReference type="Gene3D" id="3.40.50.300">
    <property type="entry name" value="P-loop containing nucleotide triphosphate hydrolases"/>
    <property type="match status" value="1"/>
</dbReference>
<evidence type="ECO:0000256" key="7">
    <source>
        <dbReference type="ARBA" id="ARBA00022967"/>
    </source>
</evidence>
<dbReference type="PROSITE" id="PS50893">
    <property type="entry name" value="ABC_TRANSPORTER_2"/>
    <property type="match status" value="1"/>
</dbReference>
<name>A0A1M6HMP5_9FIRM</name>
<dbReference type="InterPro" id="IPR017871">
    <property type="entry name" value="ABC_transporter-like_CS"/>
</dbReference>
<evidence type="ECO:0000256" key="3">
    <source>
        <dbReference type="ARBA" id="ARBA00022448"/>
    </source>
</evidence>
<evidence type="ECO:0000313" key="10">
    <source>
        <dbReference type="EMBL" id="SHJ23394.1"/>
    </source>
</evidence>
<dbReference type="GO" id="GO:0005886">
    <property type="term" value="C:plasma membrane"/>
    <property type="evidence" value="ECO:0007669"/>
    <property type="project" value="UniProtKB-SubCell"/>
</dbReference>
<feature type="domain" description="ABC transporter" evidence="9">
    <location>
        <begin position="4"/>
        <end position="234"/>
    </location>
</feature>
<dbReference type="SMART" id="SM00382">
    <property type="entry name" value="AAA"/>
    <property type="match status" value="1"/>
</dbReference>
<keyword evidence="5" id="KW-0547">Nucleotide-binding</keyword>
<dbReference type="EMBL" id="FQZM01000024">
    <property type="protein sequence ID" value="SHJ23394.1"/>
    <property type="molecule type" value="Genomic_DNA"/>
</dbReference>
<gene>
    <name evidence="10" type="ORF">SAMN02745219_02049</name>
</gene>
<organism evidence="10 11">
    <name type="scientific">Desulfofundulus thermosubterraneus DSM 16057</name>
    <dbReference type="NCBI Taxonomy" id="1121432"/>
    <lineage>
        <taxon>Bacteria</taxon>
        <taxon>Bacillati</taxon>
        <taxon>Bacillota</taxon>
        <taxon>Clostridia</taxon>
        <taxon>Eubacteriales</taxon>
        <taxon>Peptococcaceae</taxon>
        <taxon>Desulfofundulus</taxon>
    </lineage>
</organism>
<dbReference type="RefSeq" id="WP_072869393.1">
    <property type="nucleotide sequence ID" value="NZ_FQZM01000024.1"/>
</dbReference>
<dbReference type="OrthoDB" id="1805624at2"/>
<proteinExistence type="inferred from homology"/>
<dbReference type="InterPro" id="IPR050763">
    <property type="entry name" value="ABC_transporter_ATP-binding"/>
</dbReference>
<evidence type="ECO:0000256" key="8">
    <source>
        <dbReference type="ARBA" id="ARBA00023136"/>
    </source>
</evidence>
<dbReference type="PROSITE" id="PS00211">
    <property type="entry name" value="ABC_TRANSPORTER_1"/>
    <property type="match status" value="1"/>
</dbReference>
<dbReference type="GO" id="GO:0005524">
    <property type="term" value="F:ATP binding"/>
    <property type="evidence" value="ECO:0007669"/>
    <property type="project" value="UniProtKB-KW"/>
</dbReference>
<dbReference type="Pfam" id="PF00005">
    <property type="entry name" value="ABC_tran"/>
    <property type="match status" value="1"/>
</dbReference>
<protein>
    <submittedName>
        <fullName evidence="10">Lipooligosaccharide transport system ATP-binding protein</fullName>
    </submittedName>
</protein>
<dbReference type="SUPFAM" id="SSF52540">
    <property type="entry name" value="P-loop containing nucleoside triphosphate hydrolases"/>
    <property type="match status" value="1"/>
</dbReference>
<keyword evidence="7" id="KW-1278">Translocase</keyword>
<keyword evidence="4" id="KW-1003">Cell membrane</keyword>
<evidence type="ECO:0000259" key="9">
    <source>
        <dbReference type="PROSITE" id="PS50893"/>
    </source>
</evidence>
<evidence type="ECO:0000256" key="5">
    <source>
        <dbReference type="ARBA" id="ARBA00022741"/>
    </source>
</evidence>
<keyword evidence="11" id="KW-1185">Reference proteome</keyword>
<dbReference type="PANTHER" id="PTHR42711:SF5">
    <property type="entry name" value="ABC TRANSPORTER ATP-BINDING PROTEIN NATA"/>
    <property type="match status" value="1"/>
</dbReference>
<dbReference type="PANTHER" id="PTHR42711">
    <property type="entry name" value="ABC TRANSPORTER ATP-BINDING PROTEIN"/>
    <property type="match status" value="1"/>
</dbReference>
<keyword evidence="8" id="KW-0472">Membrane</keyword>
<evidence type="ECO:0000256" key="4">
    <source>
        <dbReference type="ARBA" id="ARBA00022475"/>
    </source>
</evidence>
<evidence type="ECO:0000256" key="1">
    <source>
        <dbReference type="ARBA" id="ARBA00004236"/>
    </source>
</evidence>
<comment type="subcellular location">
    <subcellularLocation>
        <location evidence="1">Cell membrane</location>
    </subcellularLocation>
</comment>
<accession>A0A1M6HMP5</accession>